<name>A0A8J3LYZ6_9ACTN</name>
<feature type="region of interest" description="Disordered" evidence="1">
    <location>
        <begin position="98"/>
        <end position="165"/>
    </location>
</feature>
<organism evidence="2 3">
    <name type="scientific">Planosporangium flavigriseum</name>
    <dbReference type="NCBI Taxonomy" id="373681"/>
    <lineage>
        <taxon>Bacteria</taxon>
        <taxon>Bacillati</taxon>
        <taxon>Actinomycetota</taxon>
        <taxon>Actinomycetes</taxon>
        <taxon>Micromonosporales</taxon>
        <taxon>Micromonosporaceae</taxon>
        <taxon>Planosporangium</taxon>
    </lineage>
</organism>
<evidence type="ECO:0008006" key="4">
    <source>
        <dbReference type="Google" id="ProtNLM"/>
    </source>
</evidence>
<gene>
    <name evidence="2" type="ORF">Pfl04_43740</name>
</gene>
<dbReference type="AlphaFoldDB" id="A0A8J3LYZ6"/>
<feature type="compositionally biased region" description="Low complexity" evidence="1">
    <location>
        <begin position="143"/>
        <end position="163"/>
    </location>
</feature>
<feature type="compositionally biased region" description="Polar residues" evidence="1">
    <location>
        <begin position="126"/>
        <end position="142"/>
    </location>
</feature>
<accession>A0A8J3LYZ6</accession>
<comment type="caution">
    <text evidence="2">The sequence shown here is derived from an EMBL/GenBank/DDBJ whole genome shotgun (WGS) entry which is preliminary data.</text>
</comment>
<reference evidence="2" key="1">
    <citation type="submission" date="2021-01" db="EMBL/GenBank/DDBJ databases">
        <title>Whole genome shotgun sequence of Planosporangium flavigriseum NBRC 105377.</title>
        <authorList>
            <person name="Komaki H."/>
            <person name="Tamura T."/>
        </authorList>
    </citation>
    <scope>NUCLEOTIDE SEQUENCE</scope>
    <source>
        <strain evidence="2">NBRC 105377</strain>
    </source>
</reference>
<evidence type="ECO:0000313" key="3">
    <source>
        <dbReference type="Proteomes" id="UP000653674"/>
    </source>
</evidence>
<proteinExistence type="predicted"/>
<dbReference type="Proteomes" id="UP000653674">
    <property type="component" value="Unassembled WGS sequence"/>
</dbReference>
<evidence type="ECO:0000256" key="1">
    <source>
        <dbReference type="SAM" id="MobiDB-lite"/>
    </source>
</evidence>
<dbReference type="EMBL" id="BONU01000041">
    <property type="protein sequence ID" value="GIG75970.1"/>
    <property type="molecule type" value="Genomic_DNA"/>
</dbReference>
<keyword evidence="3" id="KW-1185">Reference proteome</keyword>
<sequence length="301" mass="32229">MRRYRRGRHTTESLIGPFLNGAVENIALARKSKLDPLLTDIATNIADEVTASIEFARAPKFKPVLPGKPRVNPFLTQVAASIAIAGIGFTTWSIASPASAAPEDRPPTAAASNPQLATAADRSRTDNAASRSHTRTAPEQNSAPAEQHQQQAPAKPAKPAPVAGLNNSQMDNAIAIVEAGKEMNLPRRAYVVAISTALQESNLQVLANPGVAGSMDHPNQGVGYDHDSIGLFQQRPNWGGVDDLMDPKESARRFYAVLAKLPGWEQLDVTVAAQRVQVSAFPDAYAKHQQRAEQIVDAILA</sequence>
<evidence type="ECO:0000313" key="2">
    <source>
        <dbReference type="EMBL" id="GIG75970.1"/>
    </source>
</evidence>
<protein>
    <recommendedName>
        <fullName evidence="4">Peptidase M23</fullName>
    </recommendedName>
</protein>
<dbReference type="RefSeq" id="WP_168079692.1">
    <property type="nucleotide sequence ID" value="NZ_BAAAQJ010000029.1"/>
</dbReference>